<dbReference type="Gene3D" id="1.10.10.60">
    <property type="entry name" value="Homeodomain-like"/>
    <property type="match status" value="1"/>
</dbReference>
<reference evidence="4 5" key="1">
    <citation type="submission" date="2015-03" db="EMBL/GenBank/DDBJ databases">
        <title>Pseudomonas fluorescens 1855-344 Genome sequencing and assembly.</title>
        <authorList>
            <person name="Eng W.W.H."/>
            <person name="Gan H.M."/>
            <person name="Savka M.A."/>
        </authorList>
    </citation>
    <scope>NUCLEOTIDE SEQUENCE [LARGE SCALE GENOMIC DNA]</scope>
    <source>
        <strain evidence="4 5">1855-344</strain>
    </source>
</reference>
<evidence type="ECO:0000256" key="2">
    <source>
        <dbReference type="ARBA" id="ARBA00023163"/>
    </source>
</evidence>
<comment type="caution">
    <text evidence="4">The sequence shown here is derived from an EMBL/GenBank/DDBJ whole genome shotgun (WGS) entry which is preliminary data.</text>
</comment>
<evidence type="ECO:0000259" key="3">
    <source>
        <dbReference type="PROSITE" id="PS01124"/>
    </source>
</evidence>
<dbReference type="Pfam" id="PF12833">
    <property type="entry name" value="HTH_18"/>
    <property type="match status" value="1"/>
</dbReference>
<dbReference type="AlphaFoldDB" id="A0A0F4XJT4"/>
<accession>A0A0F4XJT4</accession>
<feature type="domain" description="HTH araC/xylS-type" evidence="3">
    <location>
        <begin position="223"/>
        <end position="320"/>
    </location>
</feature>
<keyword evidence="1" id="KW-0805">Transcription regulation</keyword>
<dbReference type="PANTHER" id="PTHR43130:SF11">
    <property type="entry name" value="TRANSCRIPTIONAL REGULATORY PROTEIN"/>
    <property type="match status" value="1"/>
</dbReference>
<evidence type="ECO:0000313" key="4">
    <source>
        <dbReference type="EMBL" id="KKA06051.1"/>
    </source>
</evidence>
<dbReference type="GO" id="GO:0003700">
    <property type="term" value="F:DNA-binding transcription factor activity"/>
    <property type="evidence" value="ECO:0007669"/>
    <property type="project" value="InterPro"/>
</dbReference>
<organism evidence="4 5">
    <name type="scientific">Pseudomonas kilonensis</name>
    <dbReference type="NCBI Taxonomy" id="132476"/>
    <lineage>
        <taxon>Bacteria</taxon>
        <taxon>Pseudomonadati</taxon>
        <taxon>Pseudomonadota</taxon>
        <taxon>Gammaproteobacteria</taxon>
        <taxon>Pseudomonadales</taxon>
        <taxon>Pseudomonadaceae</taxon>
        <taxon>Pseudomonas</taxon>
    </lineage>
</organism>
<keyword evidence="2" id="KW-0804">Transcription</keyword>
<protein>
    <submittedName>
        <fullName evidence="4">AraC family transcriptional regulator</fullName>
    </submittedName>
</protein>
<dbReference type="InterPro" id="IPR052158">
    <property type="entry name" value="INH-QAR"/>
</dbReference>
<dbReference type="InterPro" id="IPR002818">
    <property type="entry name" value="DJ-1/PfpI"/>
</dbReference>
<proteinExistence type="predicted"/>
<dbReference type="InterPro" id="IPR029062">
    <property type="entry name" value="Class_I_gatase-like"/>
</dbReference>
<dbReference type="EMBL" id="JZXC01000021">
    <property type="protein sequence ID" value="KKA06051.1"/>
    <property type="molecule type" value="Genomic_DNA"/>
</dbReference>
<name>A0A0F4XJT4_9PSED</name>
<dbReference type="PANTHER" id="PTHR43130">
    <property type="entry name" value="ARAC-FAMILY TRANSCRIPTIONAL REGULATOR"/>
    <property type="match status" value="1"/>
</dbReference>
<dbReference type="InterPro" id="IPR009057">
    <property type="entry name" value="Homeodomain-like_sf"/>
</dbReference>
<evidence type="ECO:0000313" key="5">
    <source>
        <dbReference type="Proteomes" id="UP000033662"/>
    </source>
</evidence>
<dbReference type="Gene3D" id="3.40.50.880">
    <property type="match status" value="1"/>
</dbReference>
<dbReference type="GO" id="GO:0043565">
    <property type="term" value="F:sequence-specific DNA binding"/>
    <property type="evidence" value="ECO:0007669"/>
    <property type="project" value="InterPro"/>
</dbReference>
<dbReference type="SMART" id="SM00342">
    <property type="entry name" value="HTH_ARAC"/>
    <property type="match status" value="1"/>
</dbReference>
<dbReference type="InterPro" id="IPR018060">
    <property type="entry name" value="HTH_AraC"/>
</dbReference>
<dbReference type="PATRIC" id="fig|132476.4.peg.2692"/>
<gene>
    <name evidence="4" type="ORF">VP02_20280</name>
</gene>
<dbReference type="Pfam" id="PF01965">
    <property type="entry name" value="DJ-1_PfpI"/>
    <property type="match status" value="1"/>
</dbReference>
<dbReference type="SUPFAM" id="SSF52317">
    <property type="entry name" value="Class I glutamine amidotransferase-like"/>
    <property type="match status" value="1"/>
</dbReference>
<dbReference type="PROSITE" id="PS01124">
    <property type="entry name" value="HTH_ARAC_FAMILY_2"/>
    <property type="match status" value="1"/>
</dbReference>
<dbReference type="OrthoDB" id="9803764at2"/>
<sequence>MYDFTVLVFPESFASSVAATLDILGTAATLAQRQGLAVPRWRVCGPQPGLITLGQGMQLLVDELTTDAEDNSCWVIPGLGISDFDALLRRLEEDWVLQTLPALRAHVNEGKEIAASCSAVFLLHAAGLLDGRKVTTSWWLAPWLSSIAPDCIVDPNVMVLCDPPLTTAGAAFAQTDLMLHLLRRRLSPTLADYVGKALLLDGRQLQSPFINPAIMARGNTLVANLTAYIEACLPHPPSVPSLAAYVGMSERTLSRHLRKATGLSTQYLIQRVQLNRARVLLETSRYSVESIAEQVGYQDATALRRLMRRLLNASPKQLRQ</sequence>
<dbReference type="Proteomes" id="UP000033662">
    <property type="component" value="Unassembled WGS sequence"/>
</dbReference>
<dbReference type="SUPFAM" id="SSF46689">
    <property type="entry name" value="Homeodomain-like"/>
    <property type="match status" value="2"/>
</dbReference>
<evidence type="ECO:0000256" key="1">
    <source>
        <dbReference type="ARBA" id="ARBA00023015"/>
    </source>
</evidence>